<dbReference type="EMBL" id="JABBZE010000504">
    <property type="protein sequence ID" value="NMU93034.1"/>
    <property type="molecule type" value="Genomic_DNA"/>
</dbReference>
<comment type="caution">
    <text evidence="1">The sequence shown here is derived from an EMBL/GenBank/DDBJ whole genome shotgun (WGS) entry which is preliminary data.</text>
</comment>
<sequence>MSSPSFSSSAPGALPPAWLVIALLALPQIAETTLAPALPGLAPHWPPAPAAPPPRL</sequence>
<feature type="non-terminal residue" evidence="1">
    <location>
        <position position="56"/>
    </location>
</feature>
<proteinExistence type="predicted"/>
<name>A0A848NPS4_9BURK</name>
<evidence type="ECO:0000313" key="2">
    <source>
        <dbReference type="Proteomes" id="UP000542405"/>
    </source>
</evidence>
<gene>
    <name evidence="1" type="ORF">HGQ98_26275</name>
</gene>
<dbReference type="Proteomes" id="UP000542405">
    <property type="component" value="Unassembled WGS sequence"/>
</dbReference>
<organism evidence="1 2">
    <name type="scientific">Achromobacter ruhlandii</name>
    <dbReference type="NCBI Taxonomy" id="72557"/>
    <lineage>
        <taxon>Bacteria</taxon>
        <taxon>Pseudomonadati</taxon>
        <taxon>Pseudomonadota</taxon>
        <taxon>Betaproteobacteria</taxon>
        <taxon>Burkholderiales</taxon>
        <taxon>Alcaligenaceae</taxon>
        <taxon>Achromobacter</taxon>
    </lineage>
</organism>
<reference evidence="1 2" key="1">
    <citation type="submission" date="2020-04" db="EMBL/GenBank/DDBJ databases">
        <title>Achromobacter ruhlandii genome sequencing and assembly.</title>
        <authorList>
            <person name="Martins R.C.R."/>
            <person name="Perdigao-Neto L.V."/>
            <person name="Levin A.S.S."/>
            <person name="Costa S.F."/>
        </authorList>
    </citation>
    <scope>NUCLEOTIDE SEQUENCE [LARGE SCALE GENOMIC DNA]</scope>
    <source>
        <strain evidence="1 2">9035ralo</strain>
    </source>
</reference>
<evidence type="ECO:0000313" key="1">
    <source>
        <dbReference type="EMBL" id="NMU93034.1"/>
    </source>
</evidence>
<protein>
    <submittedName>
        <fullName evidence="1">MFS transporter</fullName>
    </submittedName>
</protein>
<accession>A0A848NPS4</accession>
<dbReference type="AlphaFoldDB" id="A0A848NPS4"/>